<dbReference type="EMBL" id="JAINUF010000012">
    <property type="protein sequence ID" value="KAJ8345235.1"/>
    <property type="molecule type" value="Genomic_DNA"/>
</dbReference>
<comment type="caution">
    <text evidence="1">The sequence shown here is derived from an EMBL/GenBank/DDBJ whole genome shotgun (WGS) entry which is preliminary data.</text>
</comment>
<dbReference type="SUPFAM" id="SSF48371">
    <property type="entry name" value="ARM repeat"/>
    <property type="match status" value="1"/>
</dbReference>
<dbReference type="PANTHER" id="PTHR12044:SF14">
    <property type="entry name" value="MEIOTIC DOUBLE-STRANDED BREAK FORMATION PROTEIN 1"/>
    <property type="match status" value="1"/>
</dbReference>
<dbReference type="InterPro" id="IPR052133">
    <property type="entry name" value="Immune_Signaling-Apoptosis_Reg"/>
</dbReference>
<keyword evidence="2" id="KW-1185">Reference proteome</keyword>
<name>A0A9Q1IKH2_SYNKA</name>
<dbReference type="AlphaFoldDB" id="A0A9Q1IKH2"/>
<evidence type="ECO:0000313" key="2">
    <source>
        <dbReference type="Proteomes" id="UP001152622"/>
    </source>
</evidence>
<dbReference type="GO" id="GO:0007127">
    <property type="term" value="P:meiosis I"/>
    <property type="evidence" value="ECO:0007669"/>
    <property type="project" value="TreeGrafter"/>
</dbReference>
<protein>
    <recommendedName>
        <fullName evidence="3">Meiosis inhibitor protein 1</fullName>
    </recommendedName>
</protein>
<organism evidence="1 2">
    <name type="scientific">Synaphobranchus kaupii</name>
    <name type="common">Kaup's arrowtooth eel</name>
    <dbReference type="NCBI Taxonomy" id="118154"/>
    <lineage>
        <taxon>Eukaryota</taxon>
        <taxon>Metazoa</taxon>
        <taxon>Chordata</taxon>
        <taxon>Craniata</taxon>
        <taxon>Vertebrata</taxon>
        <taxon>Euteleostomi</taxon>
        <taxon>Actinopterygii</taxon>
        <taxon>Neopterygii</taxon>
        <taxon>Teleostei</taxon>
        <taxon>Anguilliformes</taxon>
        <taxon>Synaphobranchidae</taxon>
        <taxon>Synaphobranchus</taxon>
    </lineage>
</organism>
<gene>
    <name evidence="1" type="ORF">SKAU_G00294280</name>
</gene>
<dbReference type="InterPro" id="IPR016024">
    <property type="entry name" value="ARM-type_fold"/>
</dbReference>
<accession>A0A9Q1IKH2</accession>
<dbReference type="PANTHER" id="PTHR12044">
    <property type="entry name" value="BCL2 INTERACTING MEDIATOR OF CELL DEATH"/>
    <property type="match status" value="1"/>
</dbReference>
<proteinExistence type="predicted"/>
<dbReference type="Proteomes" id="UP001152622">
    <property type="component" value="Chromosome 12"/>
</dbReference>
<evidence type="ECO:0008006" key="3">
    <source>
        <dbReference type="Google" id="ProtNLM"/>
    </source>
</evidence>
<dbReference type="OrthoDB" id="10015792at2759"/>
<reference evidence="1" key="1">
    <citation type="journal article" date="2023" name="Science">
        <title>Genome structures resolve the early diversification of teleost fishes.</title>
        <authorList>
            <person name="Parey E."/>
            <person name="Louis A."/>
            <person name="Montfort J."/>
            <person name="Bouchez O."/>
            <person name="Roques C."/>
            <person name="Iampietro C."/>
            <person name="Lluch J."/>
            <person name="Castinel A."/>
            <person name="Donnadieu C."/>
            <person name="Desvignes T."/>
            <person name="Floi Bucao C."/>
            <person name="Jouanno E."/>
            <person name="Wen M."/>
            <person name="Mejri S."/>
            <person name="Dirks R."/>
            <person name="Jansen H."/>
            <person name="Henkel C."/>
            <person name="Chen W.J."/>
            <person name="Zahm M."/>
            <person name="Cabau C."/>
            <person name="Klopp C."/>
            <person name="Thompson A.W."/>
            <person name="Robinson-Rechavi M."/>
            <person name="Braasch I."/>
            <person name="Lecointre G."/>
            <person name="Bobe J."/>
            <person name="Postlethwait J.H."/>
            <person name="Berthelot C."/>
            <person name="Roest Crollius H."/>
            <person name="Guiguen Y."/>
        </authorList>
    </citation>
    <scope>NUCLEOTIDE SEQUENCE</scope>
    <source>
        <strain evidence="1">WJC10195</strain>
    </source>
</reference>
<evidence type="ECO:0000313" key="1">
    <source>
        <dbReference type="EMBL" id="KAJ8345235.1"/>
    </source>
</evidence>
<sequence>MSNLNVVYEKIHYRHDPRWLRRLGPAAGGAELCVACAIEMMESAELSSVRKSVALVCVGGVLKRSPGILKDVLLQDQRVCLHFIASLLGMLHAVKDQATLEQTIQVLVQLLLELQSEKFVQCVLQEINTQLSEQSGVRGFLPTFTFLGKLIDAVPALVQVLATQHIPLLEQLCAAFLFPDEALKSSVCYIFRGVWGCEGAGQSLPPALRDRLCALLLQTLSSASTPHLTINCLGFLKQLLKLGEVVSVLMNCRSEQDCAEDLDLEPNSQPPPKPCSLPLILKKLLLSGDETLQVASVQSMAAVLVHSPSQYCPLFIQADIPEFLYERLSSRSEVLLWSVYGCLLLLMDDPLFFSQCHSVYGIESLIRSLKEALRMNNQDVQRQGLLLLTETLEKQPAGVRLFPSGPGFAGVAEVVVGGVLLPCLQVATQAARAATALFRLNHQSSPVLYKELKGLVEAVIGRCTELPLPTATHRRAAGSLTGAEPSSQYSRAGEFLLQALVCFHGACRLAEQCAGEPDLKENAFTAPDTLSEDSLQSFCLYLLHCCDSVCIPTVTRHCERAGSAAVLQQFFSVLSCQFSLVPSLMPLFSNKLASSGFFRLTLERKAAFCAGKRNPALNTACSDFLQRLSSSLLSQLDTNTSSHQQDCEDSADLLEKCLPSLCCCLSEWPSLLCEAPGPVDGEEGPRATQYCLLILLYLALQHGDRSRGPAPPPPSVLRAALYLLSVTQDNSPDLDWLADRFGPTVLELWLTQRPGPDVFDPSGPDHGSDVSVLLSLVEKNPATLLALLGVMCSSESRLASQALGALRGFLLARPSCDPALSNLLRPLLLQVLQRLAVEGSEGPGVLGPLPLVLQLLCLIQSSVSAQAEMDSSDFKLLYHVSNLAGKLKASNTEALLPALNYLYCSARLCSPHCANRAMSILLCNDGLMDQLQTLLDLCPTSSSSSSSSLLSCSCLLLSALVHLQRVHSAQVHKRINLSLDNMVQLLCFRKRKTDSLSLASALRLLQTALDVDLQSPLLALTVSPSAQRPLLDTEAALHPLGSHRAQCLIAALNGLLLEKQELLLIASVSCLRSLLVFLERRSPDTALHAVCQPWSRFLVFSLLSCGGASLLHPAVLQLLELLVRFGSKAVLWEPDLVQVLEAAEGREMKELGGAAAQALRQLLTQLLGSQSQQPPTQKHRERAQNLLDSLGSLPPTDTQNRRLLRVGELSVCLSDFTVKTRDTGM</sequence>